<evidence type="ECO:0000256" key="1">
    <source>
        <dbReference type="SAM" id="MobiDB-lite"/>
    </source>
</evidence>
<gene>
    <name evidence="4" type="ORF">ACFR9S_13740</name>
</gene>
<evidence type="ECO:0000256" key="2">
    <source>
        <dbReference type="SAM" id="Phobius"/>
    </source>
</evidence>
<comment type="caution">
    <text evidence="4">The sequence shown here is derived from an EMBL/GenBank/DDBJ whole genome shotgun (WGS) entry which is preliminary data.</text>
</comment>
<proteinExistence type="predicted"/>
<dbReference type="Pfam" id="PF09851">
    <property type="entry name" value="SHOCT"/>
    <property type="match status" value="1"/>
</dbReference>
<protein>
    <submittedName>
        <fullName evidence="4">SHOCT domain-containing protein</fullName>
    </submittedName>
</protein>
<accession>A0ABD6BA32</accession>
<dbReference type="EMBL" id="JBHUDH010000183">
    <property type="protein sequence ID" value="MFD1527343.1"/>
    <property type="molecule type" value="Genomic_DNA"/>
</dbReference>
<keyword evidence="2" id="KW-0472">Membrane</keyword>
<sequence length="142" mass="16236">MSDAGGDGQDSVGQRLRENATGIVSTLVTAIWLGALFTDQGWWLAAMLVGYVAVVPITAMLFDDDDEEEWLDEAIDDRVSNRSSDENDETPLETLRRRYAEGELSEAQFERKLDQLLGTETMEDAEEYARRERRDRETERER</sequence>
<feature type="transmembrane region" description="Helical" evidence="2">
    <location>
        <begin position="20"/>
        <end position="37"/>
    </location>
</feature>
<keyword evidence="5" id="KW-1185">Reference proteome</keyword>
<organism evidence="4 5">
    <name type="scientific">Halolamina salina</name>
    <dbReference type="NCBI Taxonomy" id="1220023"/>
    <lineage>
        <taxon>Archaea</taxon>
        <taxon>Methanobacteriati</taxon>
        <taxon>Methanobacteriota</taxon>
        <taxon>Stenosarchaea group</taxon>
        <taxon>Halobacteria</taxon>
        <taxon>Halobacteriales</taxon>
        <taxon>Haloferacaceae</taxon>
    </lineage>
</organism>
<reference evidence="4 5" key="1">
    <citation type="journal article" date="2019" name="Int. J. Syst. Evol. Microbiol.">
        <title>The Global Catalogue of Microorganisms (GCM) 10K type strain sequencing project: providing services to taxonomists for standard genome sequencing and annotation.</title>
        <authorList>
            <consortium name="The Broad Institute Genomics Platform"/>
            <consortium name="The Broad Institute Genome Sequencing Center for Infectious Disease"/>
            <person name="Wu L."/>
            <person name="Ma J."/>
        </authorList>
    </citation>
    <scope>NUCLEOTIDE SEQUENCE [LARGE SCALE GENOMIC DNA]</scope>
    <source>
        <strain evidence="4 5">CGMCC 1.12285</strain>
    </source>
</reference>
<feature type="domain" description="SHOCT" evidence="3">
    <location>
        <begin position="90"/>
        <end position="117"/>
    </location>
</feature>
<feature type="region of interest" description="Disordered" evidence="1">
    <location>
        <begin position="115"/>
        <end position="142"/>
    </location>
</feature>
<feature type="transmembrane region" description="Helical" evidence="2">
    <location>
        <begin position="43"/>
        <end position="62"/>
    </location>
</feature>
<keyword evidence="2" id="KW-0812">Transmembrane</keyword>
<dbReference type="RefSeq" id="WP_379731745.1">
    <property type="nucleotide sequence ID" value="NZ_JBHSWZ010000136.1"/>
</dbReference>
<dbReference type="Proteomes" id="UP001597111">
    <property type="component" value="Unassembled WGS sequence"/>
</dbReference>
<name>A0ABD6BA32_9EURY</name>
<dbReference type="InterPro" id="IPR018649">
    <property type="entry name" value="SHOCT"/>
</dbReference>
<dbReference type="AlphaFoldDB" id="A0ABD6BA32"/>
<evidence type="ECO:0000313" key="4">
    <source>
        <dbReference type="EMBL" id="MFD1527343.1"/>
    </source>
</evidence>
<evidence type="ECO:0000259" key="3">
    <source>
        <dbReference type="Pfam" id="PF09851"/>
    </source>
</evidence>
<evidence type="ECO:0000313" key="5">
    <source>
        <dbReference type="Proteomes" id="UP001597111"/>
    </source>
</evidence>
<feature type="compositionally biased region" description="Basic and acidic residues" evidence="1">
    <location>
        <begin position="127"/>
        <end position="142"/>
    </location>
</feature>
<keyword evidence="2" id="KW-1133">Transmembrane helix</keyword>